<keyword evidence="2" id="KW-1185">Reference proteome</keyword>
<dbReference type="RefSeq" id="WP_201916945.1">
    <property type="nucleotide sequence ID" value="NZ_BAABAX010000021.1"/>
</dbReference>
<sequence>MEKQLNRFLNTKRVIHFDSLIELTIDNEESLSADRSVDNVSGVYDIFNDSLYAILSFDNKNYLFLKDQFLEITKNITIKPNVNWSKEELSSFEVFEGTNLLTKVEYVNVHEGILMPFDMIENWEEVNFGFELASLVNKVKENPELILFPDSGSKAI</sequence>
<comment type="caution">
    <text evidence="1">The sequence shown here is derived from an EMBL/GenBank/DDBJ whole genome shotgun (WGS) entry which is preliminary data.</text>
</comment>
<protein>
    <submittedName>
        <fullName evidence="1">Uncharacterized protein</fullName>
    </submittedName>
</protein>
<dbReference type="EMBL" id="JAERQJ010000001">
    <property type="protein sequence ID" value="MBL0682716.1"/>
    <property type="molecule type" value="Genomic_DNA"/>
</dbReference>
<dbReference type="Proteomes" id="UP000651057">
    <property type="component" value="Unassembled WGS sequence"/>
</dbReference>
<reference evidence="1" key="1">
    <citation type="submission" date="2021-01" db="EMBL/GenBank/DDBJ databases">
        <authorList>
            <person name="Zhong Y.L."/>
        </authorList>
    </citation>
    <scope>NUCLEOTIDE SEQUENCE</scope>
    <source>
        <strain evidence="1">KCTC 23302</strain>
    </source>
</reference>
<accession>A0A936ZV29</accession>
<proteinExistence type="predicted"/>
<gene>
    <name evidence="1" type="ORF">JJQ60_04255</name>
</gene>
<evidence type="ECO:0000313" key="1">
    <source>
        <dbReference type="EMBL" id="MBL0682716.1"/>
    </source>
</evidence>
<name>A0A936ZV29_9FLAO</name>
<organism evidence="1 2">
    <name type="scientific">Aquimarina mytili</name>
    <dbReference type="NCBI Taxonomy" id="874423"/>
    <lineage>
        <taxon>Bacteria</taxon>
        <taxon>Pseudomonadati</taxon>
        <taxon>Bacteroidota</taxon>
        <taxon>Flavobacteriia</taxon>
        <taxon>Flavobacteriales</taxon>
        <taxon>Flavobacteriaceae</taxon>
        <taxon>Aquimarina</taxon>
    </lineage>
</organism>
<evidence type="ECO:0000313" key="2">
    <source>
        <dbReference type="Proteomes" id="UP000651057"/>
    </source>
</evidence>
<dbReference type="AlphaFoldDB" id="A0A936ZV29"/>